<protein>
    <submittedName>
        <fullName evidence="8">Putative mannose-6-phosphate receptor</fullName>
    </submittedName>
</protein>
<evidence type="ECO:0000256" key="2">
    <source>
        <dbReference type="ARBA" id="ARBA00022692"/>
    </source>
</evidence>
<proteinExistence type="evidence at transcript level"/>
<evidence type="ECO:0000256" key="7">
    <source>
        <dbReference type="SAM" id="SignalP"/>
    </source>
</evidence>
<dbReference type="Pfam" id="PF09451">
    <property type="entry name" value="ATG27"/>
    <property type="match status" value="1"/>
</dbReference>
<evidence type="ECO:0000256" key="3">
    <source>
        <dbReference type="ARBA" id="ARBA00022729"/>
    </source>
</evidence>
<feature type="chain" id="PRO_5005520160" evidence="7">
    <location>
        <begin position="24"/>
        <end position="207"/>
    </location>
</feature>
<keyword evidence="8" id="KW-0675">Receptor</keyword>
<organism evidence="8">
    <name type="scientific">Tabanus bromius</name>
    <name type="common">Band-eyed brown horse fly</name>
    <dbReference type="NCBI Taxonomy" id="304241"/>
    <lineage>
        <taxon>Eukaryota</taxon>
        <taxon>Metazoa</taxon>
        <taxon>Ecdysozoa</taxon>
        <taxon>Arthropoda</taxon>
        <taxon>Hexapoda</taxon>
        <taxon>Insecta</taxon>
        <taxon>Pterygota</taxon>
        <taxon>Neoptera</taxon>
        <taxon>Endopterygota</taxon>
        <taxon>Diptera</taxon>
        <taxon>Brachycera</taxon>
        <taxon>Tabanomorpha</taxon>
        <taxon>Tabanoidea</taxon>
        <taxon>Tabanidae</taxon>
        <taxon>Tabanus</taxon>
    </lineage>
</organism>
<reference evidence="8" key="1">
    <citation type="journal article" date="2015" name="Insect Biochem. Mol. Biol.">
        <title>An insight into the sialome of the horse fly, Tabanus bromius.</title>
        <authorList>
            <person name="Ribeiro J.M."/>
            <person name="Kazimirova M."/>
            <person name="Takac P."/>
            <person name="Andersen J.F."/>
            <person name="Francischetti I.M."/>
        </authorList>
    </citation>
    <scope>NUCLEOTIDE SEQUENCE</scope>
</reference>
<evidence type="ECO:0000256" key="6">
    <source>
        <dbReference type="SAM" id="Phobius"/>
    </source>
</evidence>
<keyword evidence="3 7" id="KW-0732">Signal</keyword>
<dbReference type="InterPro" id="IPR018939">
    <property type="entry name" value="Autophagy-rel_prot_27"/>
</dbReference>
<dbReference type="EMBL" id="GDAI01001567">
    <property type="protein sequence ID" value="JAI16036.1"/>
    <property type="molecule type" value="mRNA"/>
</dbReference>
<comment type="subcellular location">
    <subcellularLocation>
        <location evidence="1">Membrane</location>
        <topology evidence="1">Single-pass membrane protein</topology>
    </subcellularLocation>
</comment>
<dbReference type="GO" id="GO:0016020">
    <property type="term" value="C:membrane"/>
    <property type="evidence" value="ECO:0007669"/>
    <property type="project" value="UniProtKB-SubCell"/>
</dbReference>
<feature type="transmembrane region" description="Helical" evidence="6">
    <location>
        <begin position="134"/>
        <end position="155"/>
    </location>
</feature>
<feature type="signal peptide" evidence="7">
    <location>
        <begin position="1"/>
        <end position="23"/>
    </location>
</feature>
<keyword evidence="4 6" id="KW-1133">Transmembrane helix</keyword>
<sequence length="207" mass="22676">EIPSVIAMELRFVLTFILINVVANVANDDCFAVANCRCVYNDKPKLFSNFGNSTPGPDPTPAPPANNGIPIPFCKESVTLSAFGEVKNNYTLECEKVELNGKEYDTKPPNGTFHLRLKYPCPEEVKSSSGGGTFLLILLITALCYLTLGVAYNFACMGARGFEIIPNVSFWRDLPSLVKDGYVFVRNGMKVPTNETSSRSPDSYNAI</sequence>
<dbReference type="PANTHER" id="PTHR15071">
    <property type="entry name" value="MANNOSE-6-PHOSPHATE RECEPTOR FAMILY MEMBER"/>
    <property type="match status" value="1"/>
</dbReference>
<dbReference type="AlphaFoldDB" id="A0A0K8TPG8"/>
<accession>A0A0K8TPG8</accession>
<keyword evidence="2 6" id="KW-0812">Transmembrane</keyword>
<name>A0A0K8TPG8_TABBR</name>
<keyword evidence="5 6" id="KW-0472">Membrane</keyword>
<evidence type="ECO:0000256" key="1">
    <source>
        <dbReference type="ARBA" id="ARBA00004167"/>
    </source>
</evidence>
<dbReference type="GO" id="GO:0012505">
    <property type="term" value="C:endomembrane system"/>
    <property type="evidence" value="ECO:0007669"/>
    <property type="project" value="UniProtKB-ARBA"/>
</dbReference>
<feature type="non-terminal residue" evidence="8">
    <location>
        <position position="1"/>
    </location>
</feature>
<evidence type="ECO:0000313" key="8">
    <source>
        <dbReference type="EMBL" id="JAI16036.1"/>
    </source>
</evidence>
<evidence type="ECO:0000256" key="4">
    <source>
        <dbReference type="ARBA" id="ARBA00022989"/>
    </source>
</evidence>
<evidence type="ECO:0000256" key="5">
    <source>
        <dbReference type="ARBA" id="ARBA00023136"/>
    </source>
</evidence>